<comment type="caution">
    <text evidence="2">The sequence shown here is derived from an EMBL/GenBank/DDBJ whole genome shotgun (WGS) entry which is preliminary data.</text>
</comment>
<dbReference type="EMBL" id="BDRX01000016">
    <property type="protein sequence ID" value="GBF90397.1"/>
    <property type="molecule type" value="Genomic_DNA"/>
</dbReference>
<feature type="compositionally biased region" description="Basic and acidic residues" evidence="1">
    <location>
        <begin position="20"/>
        <end position="34"/>
    </location>
</feature>
<sequence>MAGSRKAMNDNTLGRRPARRLREERRRGAADSESPAKDLLRRCWALLGGALRRAYKPWAIAPPCEMRIAREDATFAVGDEVGAPGAAAVAPRGSSCGTRGDAARRQLTRAAAADGPQAGAASWIAKEGGWSATPGHCRQTALGRRLCAFGFWCPISRPERGPQASPGAAGGG</sequence>
<reference evidence="2 3" key="1">
    <citation type="journal article" date="2018" name="Sci. Rep.">
        <title>Raphidocelis subcapitata (=Pseudokirchneriella subcapitata) provides an insight into genome evolution and environmental adaptations in the Sphaeropleales.</title>
        <authorList>
            <person name="Suzuki S."/>
            <person name="Yamaguchi H."/>
            <person name="Nakajima N."/>
            <person name="Kawachi M."/>
        </authorList>
    </citation>
    <scope>NUCLEOTIDE SEQUENCE [LARGE SCALE GENOMIC DNA]</scope>
    <source>
        <strain evidence="2 3">NIES-35</strain>
    </source>
</reference>
<accession>A0A2V0NZP9</accession>
<organism evidence="2 3">
    <name type="scientific">Raphidocelis subcapitata</name>
    <dbReference type="NCBI Taxonomy" id="307507"/>
    <lineage>
        <taxon>Eukaryota</taxon>
        <taxon>Viridiplantae</taxon>
        <taxon>Chlorophyta</taxon>
        <taxon>core chlorophytes</taxon>
        <taxon>Chlorophyceae</taxon>
        <taxon>CS clade</taxon>
        <taxon>Sphaeropleales</taxon>
        <taxon>Selenastraceae</taxon>
        <taxon>Raphidocelis</taxon>
    </lineage>
</organism>
<keyword evidence="3" id="KW-1185">Reference proteome</keyword>
<dbReference type="AlphaFoldDB" id="A0A2V0NZP9"/>
<protein>
    <submittedName>
        <fullName evidence="2">Uncharacterized protein</fullName>
    </submittedName>
</protein>
<evidence type="ECO:0000313" key="3">
    <source>
        <dbReference type="Proteomes" id="UP000247498"/>
    </source>
</evidence>
<dbReference type="InParanoid" id="A0A2V0NZP9"/>
<evidence type="ECO:0000313" key="2">
    <source>
        <dbReference type="EMBL" id="GBF90397.1"/>
    </source>
</evidence>
<proteinExistence type="predicted"/>
<gene>
    <name evidence="2" type="ORF">Rsub_02503</name>
</gene>
<dbReference type="Proteomes" id="UP000247498">
    <property type="component" value="Unassembled WGS sequence"/>
</dbReference>
<evidence type="ECO:0000256" key="1">
    <source>
        <dbReference type="SAM" id="MobiDB-lite"/>
    </source>
</evidence>
<name>A0A2V0NZP9_9CHLO</name>
<feature type="region of interest" description="Disordered" evidence="1">
    <location>
        <begin position="1"/>
        <end position="34"/>
    </location>
</feature>